<dbReference type="GO" id="GO:0016114">
    <property type="term" value="P:terpenoid biosynthetic process"/>
    <property type="evidence" value="ECO:0007669"/>
    <property type="project" value="InterPro"/>
</dbReference>
<dbReference type="PANTHER" id="PTHR31225:SF252">
    <property type="entry name" value="TERPENE SYNTHASE 12-RELATED"/>
    <property type="match status" value="1"/>
</dbReference>
<reference evidence="3 4" key="1">
    <citation type="journal article" date="2018" name="Sci. Data">
        <title>The draft genome sequence of cork oak.</title>
        <authorList>
            <person name="Ramos A.M."/>
            <person name="Usie A."/>
            <person name="Barbosa P."/>
            <person name="Barros P.M."/>
            <person name="Capote T."/>
            <person name="Chaves I."/>
            <person name="Simoes F."/>
            <person name="Abreu I."/>
            <person name="Carrasquinho I."/>
            <person name="Faro C."/>
            <person name="Guimaraes J.B."/>
            <person name="Mendonca D."/>
            <person name="Nobrega F."/>
            <person name="Rodrigues L."/>
            <person name="Saibo N.J.M."/>
            <person name="Varela M.C."/>
            <person name="Egas C."/>
            <person name="Matos J."/>
            <person name="Miguel C.M."/>
            <person name="Oliveira M.M."/>
            <person name="Ricardo C.P."/>
            <person name="Goncalves S."/>
        </authorList>
    </citation>
    <scope>NUCLEOTIDE SEQUENCE [LARGE SCALE GENOMIC DNA]</scope>
    <source>
        <strain evidence="4">cv. HL8</strain>
    </source>
</reference>
<sequence length="243" mass="28034">MGYQCGEKSSQRMKLSFLALYNTVNEMAYDNLKENEEDSLPFLTKAWADMLKAFLQEAKWSYTKICQHSGTILTMHGYQYLGCHASSYLFFIEPNCHKASTWGLEKYHDLLRWPSMIFRLFNDLTTSALVRLLYINILCRLFEKQAELETGKTANAIHCYMRETSLSEKRACKDIRNMVDRTWKKINEEQVVDSSFGEPFVELAINLARTAQCTYQYGDGLGAPDEIAKNRVLSLMIEPVSLI</sequence>
<evidence type="ECO:0000256" key="1">
    <source>
        <dbReference type="ARBA" id="ARBA00001946"/>
    </source>
</evidence>
<name>A0AAW0LIQ2_QUESU</name>
<dbReference type="Gene3D" id="1.10.600.10">
    <property type="entry name" value="Farnesyl Diphosphate Synthase"/>
    <property type="match status" value="1"/>
</dbReference>
<gene>
    <name evidence="3" type="primary">EBOS_0</name>
    <name evidence="3" type="ORF">CFP56_043633</name>
</gene>
<accession>A0AAW0LIQ2</accession>
<proteinExistence type="predicted"/>
<dbReference type="Proteomes" id="UP000237347">
    <property type="component" value="Unassembled WGS sequence"/>
</dbReference>
<evidence type="ECO:0000256" key="2">
    <source>
        <dbReference type="ARBA" id="ARBA00022842"/>
    </source>
</evidence>
<keyword evidence="4" id="KW-1185">Reference proteome</keyword>
<dbReference type="AlphaFoldDB" id="A0AAW0LIQ2"/>
<protein>
    <submittedName>
        <fullName evidence="3">Tricyclene synthase ebos</fullName>
    </submittedName>
</protein>
<dbReference type="InterPro" id="IPR008949">
    <property type="entry name" value="Isoprenoid_synthase_dom_sf"/>
</dbReference>
<dbReference type="GO" id="GO:0010333">
    <property type="term" value="F:terpene synthase activity"/>
    <property type="evidence" value="ECO:0007669"/>
    <property type="project" value="InterPro"/>
</dbReference>
<dbReference type="EMBL" id="PKMF04000095">
    <property type="protein sequence ID" value="KAK7850774.1"/>
    <property type="molecule type" value="Genomic_DNA"/>
</dbReference>
<comment type="cofactor">
    <cofactor evidence="1">
        <name>Mg(2+)</name>
        <dbReference type="ChEBI" id="CHEBI:18420"/>
    </cofactor>
</comment>
<dbReference type="SUPFAM" id="SSF48576">
    <property type="entry name" value="Terpenoid synthases"/>
    <property type="match status" value="1"/>
</dbReference>
<evidence type="ECO:0000313" key="3">
    <source>
        <dbReference type="EMBL" id="KAK7850774.1"/>
    </source>
</evidence>
<dbReference type="Pfam" id="PF19086">
    <property type="entry name" value="Terpene_syn_C_2"/>
    <property type="match status" value="1"/>
</dbReference>
<comment type="caution">
    <text evidence="3">The sequence shown here is derived from an EMBL/GenBank/DDBJ whole genome shotgun (WGS) entry which is preliminary data.</text>
</comment>
<evidence type="ECO:0000313" key="4">
    <source>
        <dbReference type="Proteomes" id="UP000237347"/>
    </source>
</evidence>
<dbReference type="InterPro" id="IPR050148">
    <property type="entry name" value="Terpene_synthase-like"/>
</dbReference>
<dbReference type="PANTHER" id="PTHR31225">
    <property type="entry name" value="OS04G0344100 PROTEIN-RELATED"/>
    <property type="match status" value="1"/>
</dbReference>
<keyword evidence="2" id="KW-0460">Magnesium</keyword>
<organism evidence="3 4">
    <name type="scientific">Quercus suber</name>
    <name type="common">Cork oak</name>
    <dbReference type="NCBI Taxonomy" id="58331"/>
    <lineage>
        <taxon>Eukaryota</taxon>
        <taxon>Viridiplantae</taxon>
        <taxon>Streptophyta</taxon>
        <taxon>Embryophyta</taxon>
        <taxon>Tracheophyta</taxon>
        <taxon>Spermatophyta</taxon>
        <taxon>Magnoliopsida</taxon>
        <taxon>eudicotyledons</taxon>
        <taxon>Gunneridae</taxon>
        <taxon>Pentapetalae</taxon>
        <taxon>rosids</taxon>
        <taxon>fabids</taxon>
        <taxon>Fagales</taxon>
        <taxon>Fagaceae</taxon>
        <taxon>Quercus</taxon>
    </lineage>
</organism>